<dbReference type="PANTHER" id="PTHR23077">
    <property type="entry name" value="AAA-FAMILY ATPASE"/>
    <property type="match status" value="1"/>
</dbReference>
<dbReference type="InterPro" id="IPR041569">
    <property type="entry name" value="AAA_lid_3"/>
</dbReference>
<dbReference type="VEuPathDB" id="FungiDB:RhiirFUN_005237"/>
<evidence type="ECO:0000313" key="19">
    <source>
        <dbReference type="EMBL" id="PKC74823.1"/>
    </source>
</evidence>
<evidence type="ECO:0000256" key="7">
    <source>
        <dbReference type="ARBA" id="ARBA00022741"/>
    </source>
</evidence>
<reference evidence="19 20" key="1">
    <citation type="submission" date="2017-10" db="EMBL/GenBank/DDBJ databases">
        <title>Extensive intraspecific genome diversity in a model arbuscular mycorrhizal fungus.</title>
        <authorList>
            <person name="Chen E.C.H."/>
            <person name="Morin E."/>
            <person name="Baudet D."/>
            <person name="Noel J."/>
            <person name="Ndikumana S."/>
            <person name="Charron P."/>
            <person name="St-Onge C."/>
            <person name="Giorgi J."/>
            <person name="Grigoriev I.V."/>
            <person name="Roux C."/>
            <person name="Martin F.M."/>
            <person name="Corradi N."/>
        </authorList>
    </citation>
    <scope>NUCLEOTIDE SEQUENCE [LARGE SCALE GENOMIC DNA]</scope>
    <source>
        <strain evidence="19 20">A1</strain>
    </source>
</reference>
<evidence type="ECO:0000256" key="16">
    <source>
        <dbReference type="ARBA" id="ARBA00048778"/>
    </source>
</evidence>
<evidence type="ECO:0000256" key="4">
    <source>
        <dbReference type="ARBA" id="ARBA00022490"/>
    </source>
</evidence>
<evidence type="ECO:0000256" key="5">
    <source>
        <dbReference type="ARBA" id="ARBA00022593"/>
    </source>
</evidence>
<feature type="domain" description="AAA+ ATPase" evidence="18">
    <location>
        <begin position="493"/>
        <end position="636"/>
    </location>
</feature>
<evidence type="ECO:0000256" key="2">
    <source>
        <dbReference type="ARBA" id="ARBA00006914"/>
    </source>
</evidence>
<dbReference type="GO" id="GO:0005524">
    <property type="term" value="F:ATP binding"/>
    <property type="evidence" value="ECO:0007669"/>
    <property type="project" value="UniProtKB-KW"/>
</dbReference>
<accession>A0A2N0SH17</accession>
<evidence type="ECO:0000256" key="17">
    <source>
        <dbReference type="ARBA" id="ARBA00064205"/>
    </source>
</evidence>
<dbReference type="Gene3D" id="2.40.40.20">
    <property type="match status" value="1"/>
</dbReference>
<dbReference type="VEuPathDB" id="FungiDB:RhiirA1_449517"/>
<evidence type="ECO:0000256" key="12">
    <source>
        <dbReference type="ARBA" id="ARBA00023140"/>
    </source>
</evidence>
<dbReference type="InterPro" id="IPR050168">
    <property type="entry name" value="AAA_ATPase_domain"/>
</dbReference>
<keyword evidence="9" id="KW-0067">ATP-binding</keyword>
<comment type="catalytic activity">
    <reaction evidence="16">
        <text>ATP + H2O = ADP + phosphate + H(+)</text>
        <dbReference type="Rhea" id="RHEA:13065"/>
        <dbReference type="ChEBI" id="CHEBI:15377"/>
        <dbReference type="ChEBI" id="CHEBI:15378"/>
        <dbReference type="ChEBI" id="CHEBI:30616"/>
        <dbReference type="ChEBI" id="CHEBI:43474"/>
        <dbReference type="ChEBI" id="CHEBI:456216"/>
    </reaction>
    <physiologicalReaction direction="left-to-right" evidence="16">
        <dbReference type="Rhea" id="RHEA:13066"/>
    </physiologicalReaction>
</comment>
<keyword evidence="5" id="KW-0962">Peroxisome biogenesis</keyword>
<dbReference type="VEuPathDB" id="FungiDB:RhiirFUN_005238"/>
<dbReference type="Gene3D" id="3.10.330.10">
    <property type="match status" value="1"/>
</dbReference>
<comment type="subunit">
    <text evidence="17">Interacts with PEX6; forming the PEX1-PEX6 AAA ATPase complex, which is composed of a heterohexamer formed by a trimer of PEX1-PEX6 dimers.</text>
</comment>
<dbReference type="Pfam" id="PF09262">
    <property type="entry name" value="PEX-1N"/>
    <property type="match status" value="1"/>
</dbReference>
<dbReference type="SUPFAM" id="SSF54585">
    <property type="entry name" value="Cdc48 domain 2-like"/>
    <property type="match status" value="1"/>
</dbReference>
<protein>
    <recommendedName>
        <fullName evidence="14">Peroxisomal ATPase PEX1</fullName>
    </recommendedName>
    <alternativeName>
        <fullName evidence="13">Peroxin-1</fullName>
    </alternativeName>
</protein>
<evidence type="ECO:0000256" key="10">
    <source>
        <dbReference type="ARBA" id="ARBA00022927"/>
    </source>
</evidence>
<dbReference type="PANTHER" id="PTHR23077:SF12">
    <property type="entry name" value="PEROXISOMAL ATPASE PEX1"/>
    <property type="match status" value="1"/>
</dbReference>
<comment type="caution">
    <text evidence="19">The sequence shown here is derived from an EMBL/GenBank/DDBJ whole genome shotgun (WGS) entry which is preliminary data.</text>
</comment>
<dbReference type="SUPFAM" id="SSF52540">
    <property type="entry name" value="P-loop containing nucleoside triphosphate hydrolases"/>
    <property type="match status" value="2"/>
</dbReference>
<evidence type="ECO:0000256" key="1">
    <source>
        <dbReference type="ARBA" id="ARBA00004514"/>
    </source>
</evidence>
<dbReference type="SMART" id="SM00382">
    <property type="entry name" value="AAA"/>
    <property type="match status" value="2"/>
</dbReference>
<evidence type="ECO:0000259" key="18">
    <source>
        <dbReference type="SMART" id="SM00382"/>
    </source>
</evidence>
<evidence type="ECO:0000256" key="8">
    <source>
        <dbReference type="ARBA" id="ARBA00022801"/>
    </source>
</evidence>
<dbReference type="VEuPathDB" id="FungiDB:FUN_005547"/>
<evidence type="ECO:0000256" key="11">
    <source>
        <dbReference type="ARBA" id="ARBA00023136"/>
    </source>
</evidence>
<proteinExistence type="inferred from homology"/>
<comment type="subcellular location">
    <subcellularLocation>
        <location evidence="1">Cytoplasm</location>
        <location evidence="1">Cytosol</location>
    </subcellularLocation>
    <subcellularLocation>
        <location evidence="15">Peroxisome membrane</location>
    </subcellularLocation>
</comment>
<dbReference type="GO" id="GO:0016887">
    <property type="term" value="F:ATP hydrolysis activity"/>
    <property type="evidence" value="ECO:0007669"/>
    <property type="project" value="InterPro"/>
</dbReference>
<keyword evidence="11" id="KW-0472">Membrane</keyword>
<dbReference type="InterPro" id="IPR003959">
    <property type="entry name" value="ATPase_AAA_core"/>
</dbReference>
<dbReference type="EMBL" id="LLXH01000040">
    <property type="protein sequence ID" value="PKC74823.1"/>
    <property type="molecule type" value="Genomic_DNA"/>
</dbReference>
<dbReference type="Gene3D" id="3.40.50.300">
    <property type="entry name" value="P-loop containing nucleotide triphosphate hydrolases"/>
    <property type="match status" value="2"/>
</dbReference>
<dbReference type="SUPFAM" id="SSF50692">
    <property type="entry name" value="ADC-like"/>
    <property type="match status" value="1"/>
</dbReference>
<dbReference type="Pfam" id="PF00004">
    <property type="entry name" value="AAA"/>
    <property type="match status" value="2"/>
</dbReference>
<dbReference type="Pfam" id="PF09263">
    <property type="entry name" value="PEX-2N"/>
    <property type="match status" value="1"/>
</dbReference>
<dbReference type="GO" id="GO:0005778">
    <property type="term" value="C:peroxisomal membrane"/>
    <property type="evidence" value="ECO:0007669"/>
    <property type="project" value="UniProtKB-SubCell"/>
</dbReference>
<dbReference type="PROSITE" id="PS00674">
    <property type="entry name" value="AAA"/>
    <property type="match status" value="1"/>
</dbReference>
<keyword evidence="12" id="KW-0576">Peroxisome</keyword>
<evidence type="ECO:0000256" key="15">
    <source>
        <dbReference type="ARBA" id="ARBA00046271"/>
    </source>
</evidence>
<dbReference type="InterPro" id="IPR015342">
    <property type="entry name" value="PEX1-N_C-lobe"/>
</dbReference>
<dbReference type="Gene3D" id="1.10.8.60">
    <property type="match status" value="2"/>
</dbReference>
<comment type="similarity">
    <text evidence="2">Belongs to the AAA ATPase family.</text>
</comment>
<dbReference type="GO" id="GO:0005829">
    <property type="term" value="C:cytosol"/>
    <property type="evidence" value="ECO:0007669"/>
    <property type="project" value="UniProtKB-SubCell"/>
</dbReference>
<dbReference type="InterPro" id="IPR009010">
    <property type="entry name" value="Asp_de-COase-like_dom_sf"/>
</dbReference>
<sequence>MAQLIISFVSSNDCFINLPLVFSNFFYEQNQLPQNVVIELSWQESKSSRKSYVGWSGNHSKQSGTIDIIEIDPQFGTAIGLHDGQKVSMKICENCPEANSVHVEPFNIEDWEIMDRRANYLEDYIVQQLRVVYINQIVTLWINSNLTRIRIVEINPKTQFQFAKLCANSEVFVKPKPRPTEIKSSENKDISASNALKTPIYCLRVLPKEYIGIFPSSPIELYSVYVHPKDFVNIRLSDNRVVRLSKVQPQQLLHNNKEIPHNKEGEDKSDIDNKSYSQNIIYVKVVENFDVVPGHVVLCESIRDCLDVTNFDIIRLAPSQTNPVALSNIIIRNISPFQVNSLKPNHSGSLPADKSAFSNVLINSFKAFFDTLSENSEVVFTNGMKLPLPSINGNLNITIFLGVKTVNNQNDGRHGKFDFPEMFTILTKKKLQNTKIEVGDNIPIPPDNRPLKQSIQDHLPKLAGVSNLIQQLEGYLRSCLGKVPLRNALRVPGMGGLLLCGGHGSGKTSIAKTITYNLGRDLQTLAYCLVVRCTELTEERISSVRDKLQQLFDDAAWHAPSIIFFDDLDRLIPAEVEHIDSFRFRQLSECFFHIATKMCERHRITIFATAQQQSSIHSFLITSHLFSEIAQLDPPTKAERREILEAIMASGPILAQNSISHLDLLSVASECEGYFAADLKVLVERTIHEGAARQLNNESQLLLTREDFHKAQEGFVPFSLRGVKLHTSEVSWTDIGGLEETKKVLLETLEWPTKYASIFANCPLRLRSGLLLYGFPGCGKTLLASAVAKECGLNFISVKGPELLNKYIGASEKSATAKPCVLFFDEFDSIAPKRGHDSTGVTDRVVNQMLTQMDGAEGLDGVYVLAATSRPDLIDPALLRPGRLDKSLLCNIPTFQERIEILKALSRKMELNEDIDLSYYAEKCEGYSGADLQALLYNAHLKAIHEAIDTEKSLEKYKSNSDGNDMQFISLNAKSANTVTLLTAAEKGQISQRLALIKKGLVTKKTITVEKEGEDDIKKKRTAIITNEHMRASLEITRPSTTPEERARLSNIYEEFITGRNGEMPSGCVTENCFIKQIWDFLMGEFHAVQPYDFVWVYNNTLAADLKSHQNMNQRTTAIKIKASIGSNSFDSINKSSLRERKQFE</sequence>
<dbReference type="Proteomes" id="UP000232688">
    <property type="component" value="Unassembled WGS sequence"/>
</dbReference>
<keyword evidence="4" id="KW-0963">Cytoplasm</keyword>
<gene>
    <name evidence="19" type="ORF">RhiirA1_449517</name>
</gene>
<reference evidence="19 20" key="2">
    <citation type="submission" date="2017-10" db="EMBL/GenBank/DDBJ databases">
        <title>Genome analyses suggest a sexual origin of heterokaryosis in a supposedly ancient asexual fungus.</title>
        <authorList>
            <person name="Corradi N."/>
            <person name="Sedzielewska K."/>
            <person name="Noel J."/>
            <person name="Charron P."/>
            <person name="Farinelli L."/>
            <person name="Marton T."/>
            <person name="Kruger M."/>
            <person name="Pelin A."/>
            <person name="Brachmann A."/>
            <person name="Corradi N."/>
        </authorList>
    </citation>
    <scope>NUCLEOTIDE SEQUENCE [LARGE SCALE GENOMIC DNA]</scope>
    <source>
        <strain evidence="19 20">A1</strain>
    </source>
</reference>
<dbReference type="InterPro" id="IPR029067">
    <property type="entry name" value="CDC48_domain_2-like_sf"/>
</dbReference>
<dbReference type="InterPro" id="IPR003593">
    <property type="entry name" value="AAA+_ATPase"/>
</dbReference>
<evidence type="ECO:0000256" key="14">
    <source>
        <dbReference type="ARBA" id="ARBA00034532"/>
    </source>
</evidence>
<name>A0A2N0SH17_9GLOM</name>
<evidence type="ECO:0000256" key="9">
    <source>
        <dbReference type="ARBA" id="ARBA00022840"/>
    </source>
</evidence>
<keyword evidence="6" id="KW-0677">Repeat</keyword>
<evidence type="ECO:0000256" key="6">
    <source>
        <dbReference type="ARBA" id="ARBA00022737"/>
    </source>
</evidence>
<keyword evidence="3" id="KW-0813">Transport</keyword>
<evidence type="ECO:0000256" key="3">
    <source>
        <dbReference type="ARBA" id="ARBA00022448"/>
    </source>
</evidence>
<dbReference type="AlphaFoldDB" id="A0A2N0SH17"/>
<evidence type="ECO:0000313" key="20">
    <source>
        <dbReference type="Proteomes" id="UP000232688"/>
    </source>
</evidence>
<dbReference type="InterPro" id="IPR027417">
    <property type="entry name" value="P-loop_NTPase"/>
</dbReference>
<keyword evidence="7" id="KW-0547">Nucleotide-binding</keyword>
<dbReference type="InterPro" id="IPR015343">
    <property type="entry name" value="PEX1-N-lobe"/>
</dbReference>
<organism evidence="19 20">
    <name type="scientific">Rhizophagus irregularis</name>
    <dbReference type="NCBI Taxonomy" id="588596"/>
    <lineage>
        <taxon>Eukaryota</taxon>
        <taxon>Fungi</taxon>
        <taxon>Fungi incertae sedis</taxon>
        <taxon>Mucoromycota</taxon>
        <taxon>Glomeromycotina</taxon>
        <taxon>Glomeromycetes</taxon>
        <taxon>Glomerales</taxon>
        <taxon>Glomeraceae</taxon>
        <taxon>Rhizophagus</taxon>
    </lineage>
</organism>
<dbReference type="GO" id="GO:0016558">
    <property type="term" value="P:protein import into peroxisome matrix"/>
    <property type="evidence" value="ECO:0007669"/>
    <property type="project" value="TreeGrafter"/>
</dbReference>
<dbReference type="InterPro" id="IPR003960">
    <property type="entry name" value="ATPase_AAA_CS"/>
</dbReference>
<feature type="domain" description="AAA+ ATPase" evidence="18">
    <location>
        <begin position="766"/>
        <end position="894"/>
    </location>
</feature>
<dbReference type="Pfam" id="PF17862">
    <property type="entry name" value="AAA_lid_3"/>
    <property type="match status" value="1"/>
</dbReference>
<keyword evidence="10" id="KW-0653">Protein transport</keyword>
<dbReference type="FunFam" id="3.40.50.300:FF:000149">
    <property type="entry name" value="Nuclear valosin-containing protein-like"/>
    <property type="match status" value="1"/>
</dbReference>
<dbReference type="CDD" id="cd19526">
    <property type="entry name" value="RecA-like_PEX1_r2"/>
    <property type="match status" value="1"/>
</dbReference>
<dbReference type="FunFam" id="1.10.8.60:FF:000105">
    <property type="entry name" value="PeRoXisome assembly factor"/>
    <property type="match status" value="1"/>
</dbReference>
<evidence type="ECO:0000256" key="13">
    <source>
        <dbReference type="ARBA" id="ARBA00032509"/>
    </source>
</evidence>
<keyword evidence="8" id="KW-0378">Hydrolase</keyword>